<accession>A0A4Z1BJC7</accession>
<evidence type="ECO:0000313" key="2">
    <source>
        <dbReference type="EMBL" id="TGN39887.1"/>
    </source>
</evidence>
<keyword evidence="3" id="KW-1185">Reference proteome</keyword>
<dbReference type="OrthoDB" id="6197478at2"/>
<proteinExistence type="predicted"/>
<name>A0A4Z1BJC7_9GAMM</name>
<dbReference type="AlphaFoldDB" id="A0A4Z1BJC7"/>
<dbReference type="Proteomes" id="UP000298325">
    <property type="component" value="Unassembled WGS sequence"/>
</dbReference>
<reference evidence="2 3" key="1">
    <citation type="submission" date="2019-04" db="EMBL/GenBank/DDBJ databases">
        <authorList>
            <person name="Park S."/>
            <person name="Yoon J.-H."/>
        </authorList>
    </citation>
    <scope>NUCLEOTIDE SEQUENCE [LARGE SCALE GENOMIC DNA]</scope>
    <source>
        <strain evidence="2 3">HJM-18</strain>
    </source>
</reference>
<comment type="caution">
    <text evidence="2">The sequence shown here is derived from an EMBL/GenBank/DDBJ whole genome shotgun (WGS) entry which is preliminary data.</text>
</comment>
<evidence type="ECO:0000256" key="1">
    <source>
        <dbReference type="SAM" id="MobiDB-lite"/>
    </source>
</evidence>
<gene>
    <name evidence="2" type="ORF">E5Q11_06190</name>
</gene>
<protein>
    <submittedName>
        <fullName evidence="2">Uncharacterized protein</fullName>
    </submittedName>
</protein>
<dbReference type="EMBL" id="SRPF01000002">
    <property type="protein sequence ID" value="TGN39887.1"/>
    <property type="molecule type" value="Genomic_DNA"/>
</dbReference>
<dbReference type="RefSeq" id="WP_135802551.1">
    <property type="nucleotide sequence ID" value="NZ_SRPF01000002.1"/>
</dbReference>
<feature type="region of interest" description="Disordered" evidence="1">
    <location>
        <begin position="34"/>
        <end position="62"/>
    </location>
</feature>
<sequence>MSFKEEAERRLAAIIERLDEFNRSLAEQALPDGRRRRVSELSLRNKALKAGQKTVEERPKNS</sequence>
<organism evidence="2 3">
    <name type="scientific">Marinobacter confluentis</name>
    <dbReference type="NCBI Taxonomy" id="1697557"/>
    <lineage>
        <taxon>Bacteria</taxon>
        <taxon>Pseudomonadati</taxon>
        <taxon>Pseudomonadota</taxon>
        <taxon>Gammaproteobacteria</taxon>
        <taxon>Pseudomonadales</taxon>
        <taxon>Marinobacteraceae</taxon>
        <taxon>Marinobacter</taxon>
    </lineage>
</organism>
<evidence type="ECO:0000313" key="3">
    <source>
        <dbReference type="Proteomes" id="UP000298325"/>
    </source>
</evidence>